<proteinExistence type="predicted"/>
<dbReference type="Proteomes" id="UP000063387">
    <property type="component" value="Chromosome"/>
</dbReference>
<protein>
    <submittedName>
        <fullName evidence="1">Uncharacterized protein</fullName>
    </submittedName>
</protein>
<accession>A0A125R0N5</accession>
<dbReference type="EMBL" id="CP014226">
    <property type="protein sequence ID" value="AMD02378.1"/>
    <property type="molecule type" value="Genomic_DNA"/>
</dbReference>
<dbReference type="AlphaFoldDB" id="A0A125R0N5"/>
<dbReference type="KEGG" id="hco:LOKO_03334"/>
<reference evidence="1 2" key="2">
    <citation type="submission" date="2016-02" db="EMBL/GenBank/DDBJ databases">
        <authorList>
            <person name="Wen L."/>
            <person name="He K."/>
            <person name="Yang H."/>
        </authorList>
    </citation>
    <scope>NUCLEOTIDE SEQUENCE [LARGE SCALE GENOMIC DNA]</scope>
    <source>
        <strain evidence="1 2">AGD 8-3</strain>
    </source>
</reference>
<sequence>MKADPEGVTRTTRWGSPFEEGGNFDWIAIAHALNDLAPAEQTISELKALARELIGLQERLHEHGVPERILTMPAVGLGSLNHRLTSWGLT</sequence>
<dbReference type="PATRIC" id="fig|507626.3.peg.3332"/>
<organism evidence="1 2">
    <name type="scientific">Halomonas chromatireducens</name>
    <dbReference type="NCBI Taxonomy" id="507626"/>
    <lineage>
        <taxon>Bacteria</taxon>
        <taxon>Pseudomonadati</taxon>
        <taxon>Pseudomonadota</taxon>
        <taxon>Gammaproteobacteria</taxon>
        <taxon>Oceanospirillales</taxon>
        <taxon>Halomonadaceae</taxon>
        <taxon>Halomonas</taxon>
    </lineage>
</organism>
<reference evidence="1 2" key="1">
    <citation type="journal article" date="2016" name="Genome Announc.">
        <title>Draft Genome Sequence of 'Halomonas chromatireducens' Strain AGD 8-3, a Haloalkaliphilic Chromate- and Selenite-Reducing Gammaproteobacterium.</title>
        <authorList>
            <person name="Sharko F.S."/>
            <person name="Shapovalova A.A."/>
            <person name="Tsygankova S.V."/>
            <person name="Komova A.V."/>
            <person name="Boulygina E.S."/>
            <person name="Teslyuk A.B."/>
            <person name="Gotovtsev P.M."/>
            <person name="Namsaraev Z.B."/>
            <person name="Khijniak T.V."/>
            <person name="Nedoluzhko A.V."/>
            <person name="Vasilov R.G."/>
        </authorList>
    </citation>
    <scope>NUCLEOTIDE SEQUENCE [LARGE SCALE GENOMIC DNA]</scope>
    <source>
        <strain evidence="1 2">AGD 8-3</strain>
    </source>
</reference>
<gene>
    <name evidence="1" type="ORF">LOKO_03334</name>
</gene>
<name>A0A125R0N5_9GAMM</name>
<evidence type="ECO:0000313" key="1">
    <source>
        <dbReference type="EMBL" id="AMD02378.1"/>
    </source>
</evidence>
<evidence type="ECO:0000313" key="2">
    <source>
        <dbReference type="Proteomes" id="UP000063387"/>
    </source>
</evidence>
<keyword evidence="2" id="KW-1185">Reference proteome</keyword>
<dbReference type="RefSeq" id="WP_066451741.1">
    <property type="nucleotide sequence ID" value="NZ_CP014226.1"/>
</dbReference>